<reference evidence="2" key="4">
    <citation type="submission" date="2023-01" db="EMBL/GenBank/DDBJ databases">
        <title>Genome analysis of 13 Lactobacillus isolated from gut of wild boar.</title>
        <authorList>
            <person name="Papp P."/>
            <person name="Libisch B."/>
            <person name="Nagy T."/>
            <person name="Olasz F."/>
        </authorList>
    </citation>
    <scope>NUCLEOTIDE SEQUENCE</scope>
    <source>
        <strain evidence="2">F108</strain>
    </source>
</reference>
<evidence type="ECO:0000313" key="1">
    <source>
        <dbReference type="EMBL" id="KGL66195.1"/>
    </source>
</evidence>
<dbReference type="Proteomes" id="UP000030001">
    <property type="component" value="Unassembled WGS sequence"/>
</dbReference>
<evidence type="ECO:0000313" key="7">
    <source>
        <dbReference type="Proteomes" id="UP000593929"/>
    </source>
</evidence>
<dbReference type="Proteomes" id="UP001218021">
    <property type="component" value="Unassembled WGS sequence"/>
</dbReference>
<reference evidence="3 7" key="3">
    <citation type="submission" date="2020-10" db="EMBL/GenBank/DDBJ databases">
        <title>Genome sequencing of Lactobacillus mucosae KCTC 21011.</title>
        <authorList>
            <person name="Kim J."/>
        </authorList>
    </citation>
    <scope>NUCLEOTIDE SEQUENCE [LARGE SCALE GENOMIC DNA]</scope>
    <source>
        <strain evidence="3 7">LM011</strain>
    </source>
</reference>
<dbReference type="EMBL" id="JROC01000038">
    <property type="protein sequence ID" value="KGL66195.1"/>
    <property type="molecule type" value="Genomic_DNA"/>
</dbReference>
<dbReference type="InterPro" id="IPR015867">
    <property type="entry name" value="N-reg_PII/ATP_PRibTrfase_C"/>
</dbReference>
<keyword evidence="2" id="KW-0675">Receptor</keyword>
<dbReference type="EMBL" id="CABFNH010000007">
    <property type="protein sequence ID" value="VTZ89136.1"/>
    <property type="molecule type" value="Genomic_DNA"/>
</dbReference>
<name>A0A099YC76_LIMMU</name>
<dbReference type="InterPro" id="IPR011322">
    <property type="entry name" value="N-reg_PII-like_a/b"/>
</dbReference>
<dbReference type="PANTHER" id="PTHR38456:SF1">
    <property type="entry name" value="CYCLIC DI-AMP RECEPTOR A"/>
    <property type="match status" value="1"/>
</dbReference>
<dbReference type="Proteomes" id="UP000593929">
    <property type="component" value="Chromosome"/>
</dbReference>
<reference evidence="4 6" key="2">
    <citation type="submission" date="2019-06" db="EMBL/GenBank/DDBJ databases">
        <authorList>
            <person name="Rodrigo-Torres L."/>
            <person name="Arahal R. D."/>
            <person name="Lucena T."/>
        </authorList>
    </citation>
    <scope>NUCLEOTIDE SEQUENCE [LARGE SCALE GENOMIC DNA]</scope>
    <source>
        <strain evidence="4 6">INIA P508</strain>
    </source>
</reference>
<reference evidence="1 5" key="1">
    <citation type="submission" date="2014-09" db="EMBL/GenBank/DDBJ databases">
        <title>Lactobacillus mucosae CRL573 Genome Sequencing.</title>
        <authorList>
            <person name="Bleckwedel J."/>
            <person name="Teran L.C."/>
            <person name="Bonacina J."/>
            <person name="Saavedra L."/>
            <person name="Mozzi F.B."/>
            <person name="Raya R.R."/>
        </authorList>
    </citation>
    <scope>NUCLEOTIDE SEQUENCE [LARGE SCALE GENOMIC DNA]</scope>
    <source>
        <strain evidence="1 5">CRL573</strain>
    </source>
</reference>
<dbReference type="PANTHER" id="PTHR38456">
    <property type="entry name" value="CYCLIC DI-AMP RECEPTOR A"/>
    <property type="match status" value="1"/>
</dbReference>
<dbReference type="Pfam" id="PF06153">
    <property type="entry name" value="CdAMP_rec"/>
    <property type="match status" value="1"/>
</dbReference>
<organism evidence="1 5">
    <name type="scientific">Limosilactobacillus mucosae</name>
    <name type="common">Lactobacillus mucosae</name>
    <dbReference type="NCBI Taxonomy" id="97478"/>
    <lineage>
        <taxon>Bacteria</taxon>
        <taxon>Bacillati</taxon>
        <taxon>Bacillota</taxon>
        <taxon>Bacilli</taxon>
        <taxon>Lactobacillales</taxon>
        <taxon>Lactobacillaceae</taxon>
        <taxon>Limosilactobacillus</taxon>
    </lineage>
</organism>
<evidence type="ECO:0000313" key="4">
    <source>
        <dbReference type="EMBL" id="VTZ89136.1"/>
    </source>
</evidence>
<dbReference type="InterPro" id="IPR010375">
    <property type="entry name" value="CdAMP_rec"/>
</dbReference>
<dbReference type="EMBL" id="JAQOND010000030">
    <property type="protein sequence ID" value="MDC2828259.1"/>
    <property type="molecule type" value="Genomic_DNA"/>
</dbReference>
<dbReference type="SUPFAM" id="SSF54913">
    <property type="entry name" value="GlnB-like"/>
    <property type="match status" value="1"/>
</dbReference>
<evidence type="ECO:0000313" key="6">
    <source>
        <dbReference type="Proteomes" id="UP000365705"/>
    </source>
</evidence>
<dbReference type="AlphaFoldDB" id="A0A099YC76"/>
<dbReference type="RefSeq" id="WP_006500469.1">
    <property type="nucleotide sequence ID" value="NZ_CABFNH010000007.1"/>
</dbReference>
<dbReference type="Proteomes" id="UP000365705">
    <property type="component" value="Unassembled WGS sequence"/>
</dbReference>
<proteinExistence type="predicted"/>
<protein>
    <submittedName>
        <fullName evidence="2">Cyclic-di-AMP receptor</fullName>
    </submittedName>
</protein>
<dbReference type="Gene3D" id="3.30.70.120">
    <property type="match status" value="1"/>
</dbReference>
<dbReference type="GeneID" id="57113418"/>
<dbReference type="EMBL" id="CP062966">
    <property type="protein sequence ID" value="QOL70444.1"/>
    <property type="molecule type" value="Genomic_DNA"/>
</dbReference>
<evidence type="ECO:0000313" key="3">
    <source>
        <dbReference type="EMBL" id="QOL70444.1"/>
    </source>
</evidence>
<accession>A0A099YC76</accession>
<gene>
    <name evidence="3" type="ORF">LM011_04700</name>
    <name evidence="4" type="ORF">LMUP508_00701</name>
    <name evidence="1" type="ORF">LX03_11485</name>
    <name evidence="2" type="ORF">PO158_08170</name>
</gene>
<evidence type="ECO:0000313" key="2">
    <source>
        <dbReference type="EMBL" id="MDC2828259.1"/>
    </source>
</evidence>
<evidence type="ECO:0000313" key="5">
    <source>
        <dbReference type="Proteomes" id="UP000030001"/>
    </source>
</evidence>
<sequence>MKMIMAIVQPKDAGKLRDAFIDNNIGATKLSSTGGFLREGNTTYMVVVEDDRVDEVLEIIKHNAKSREQYMTPAAQIDNGSSAIPINVQIGGATVFILPVEKFLQF</sequence>